<keyword evidence="8 19" id="KW-0169">Cobalamin biosynthesis</keyword>
<dbReference type="HOGENOM" id="CLU_057426_3_1_9"/>
<dbReference type="GO" id="GO:0008818">
    <property type="term" value="F:cobalamin 5'-phosphate synthase activity"/>
    <property type="evidence" value="ECO:0007669"/>
    <property type="project" value="UniProtKB-UniRule"/>
</dbReference>
<dbReference type="HAMAP" id="MF_00719">
    <property type="entry name" value="CobS"/>
    <property type="match status" value="1"/>
</dbReference>
<dbReference type="PANTHER" id="PTHR34148:SF1">
    <property type="entry name" value="ADENOSYLCOBINAMIDE-GDP RIBAZOLETRANSFERASE"/>
    <property type="match status" value="1"/>
</dbReference>
<keyword evidence="9 19" id="KW-0808">Transferase</keyword>
<dbReference type="GO" id="GO:0051073">
    <property type="term" value="F:adenosylcobinamide-GDP ribazoletransferase activity"/>
    <property type="evidence" value="ECO:0007669"/>
    <property type="project" value="UniProtKB-UniRule"/>
</dbReference>
<comment type="subcellular location">
    <subcellularLocation>
        <location evidence="2 19">Cell membrane</location>
        <topology evidence="2 19">Multi-pass membrane protein</topology>
    </subcellularLocation>
</comment>
<evidence type="ECO:0000256" key="13">
    <source>
        <dbReference type="ARBA" id="ARBA00023136"/>
    </source>
</evidence>
<dbReference type="GO" id="GO:0005886">
    <property type="term" value="C:plasma membrane"/>
    <property type="evidence" value="ECO:0007669"/>
    <property type="project" value="UniProtKB-SubCell"/>
</dbReference>
<evidence type="ECO:0000256" key="12">
    <source>
        <dbReference type="ARBA" id="ARBA00022989"/>
    </source>
</evidence>
<dbReference type="GO" id="GO:0009236">
    <property type="term" value="P:cobalamin biosynthetic process"/>
    <property type="evidence" value="ECO:0007669"/>
    <property type="project" value="UniProtKB-UniRule"/>
</dbReference>
<evidence type="ECO:0000256" key="1">
    <source>
        <dbReference type="ARBA" id="ARBA00001946"/>
    </source>
</evidence>
<comment type="catalytic activity">
    <reaction evidence="18 19">
        <text>alpha-ribazole 5'-phosphate + adenosylcob(III)inamide-GDP = adenosylcob(III)alamin 5'-phosphate + GMP + H(+)</text>
        <dbReference type="Rhea" id="RHEA:23560"/>
        <dbReference type="ChEBI" id="CHEBI:15378"/>
        <dbReference type="ChEBI" id="CHEBI:57918"/>
        <dbReference type="ChEBI" id="CHEBI:58115"/>
        <dbReference type="ChEBI" id="CHEBI:60487"/>
        <dbReference type="ChEBI" id="CHEBI:60493"/>
        <dbReference type="EC" id="2.7.8.26"/>
    </reaction>
</comment>
<feature type="transmembrane region" description="Helical" evidence="19">
    <location>
        <begin position="48"/>
        <end position="71"/>
    </location>
</feature>
<feature type="transmembrane region" description="Helical" evidence="19">
    <location>
        <begin position="286"/>
        <end position="305"/>
    </location>
</feature>
<dbReference type="NCBIfam" id="TIGR00317">
    <property type="entry name" value="cobS"/>
    <property type="match status" value="1"/>
</dbReference>
<name>A0A090ZCM5_PAEMA</name>
<dbReference type="EC" id="2.7.8.26" evidence="5 19"/>
<evidence type="ECO:0000256" key="6">
    <source>
        <dbReference type="ARBA" id="ARBA00015850"/>
    </source>
</evidence>
<protein>
    <recommendedName>
        <fullName evidence="6 19">Adenosylcobinamide-GDP ribazoletransferase</fullName>
        <ecNumber evidence="5 19">2.7.8.26</ecNumber>
    </recommendedName>
    <alternativeName>
        <fullName evidence="16 19">Cobalamin synthase</fullName>
    </alternativeName>
    <alternativeName>
        <fullName evidence="15 19">Cobalamin-5'-phosphate synthase</fullName>
    </alternativeName>
</protein>
<dbReference type="PATRIC" id="fig|44252.3.peg.3576"/>
<evidence type="ECO:0000256" key="7">
    <source>
        <dbReference type="ARBA" id="ARBA00022475"/>
    </source>
</evidence>
<gene>
    <name evidence="19 20" type="primary">cobS</name>
    <name evidence="20" type="ORF">DJ90_3439</name>
</gene>
<dbReference type="Proteomes" id="UP000029278">
    <property type="component" value="Unassembled WGS sequence"/>
</dbReference>
<dbReference type="RefSeq" id="WP_051985638.1">
    <property type="nucleotide sequence ID" value="NZ_JAKOBR010000003.1"/>
</dbReference>
<keyword evidence="7 19" id="KW-1003">Cell membrane</keyword>
<comment type="cofactor">
    <cofactor evidence="1 19">
        <name>Mg(2+)</name>
        <dbReference type="ChEBI" id="CHEBI:18420"/>
    </cofactor>
</comment>
<comment type="catalytic activity">
    <reaction evidence="17 19">
        <text>alpha-ribazole + adenosylcob(III)inamide-GDP = adenosylcob(III)alamin + GMP + H(+)</text>
        <dbReference type="Rhea" id="RHEA:16049"/>
        <dbReference type="ChEBI" id="CHEBI:10329"/>
        <dbReference type="ChEBI" id="CHEBI:15378"/>
        <dbReference type="ChEBI" id="CHEBI:18408"/>
        <dbReference type="ChEBI" id="CHEBI:58115"/>
        <dbReference type="ChEBI" id="CHEBI:60487"/>
        <dbReference type="EC" id="2.7.8.26"/>
    </reaction>
</comment>
<dbReference type="UniPathway" id="UPA00148">
    <property type="reaction ID" value="UER00238"/>
</dbReference>
<reference evidence="20 21" key="1">
    <citation type="submission" date="2014-04" db="EMBL/GenBank/DDBJ databases">
        <authorList>
            <person name="Bishop-Lilly K.A."/>
            <person name="Broomall S.M."/>
            <person name="Chain P.S."/>
            <person name="Chertkov O."/>
            <person name="Coyne S.R."/>
            <person name="Daligault H.E."/>
            <person name="Davenport K.W."/>
            <person name="Erkkila T."/>
            <person name="Frey K.G."/>
            <person name="Gibbons H.S."/>
            <person name="Gu W."/>
            <person name="Jaissle J."/>
            <person name="Johnson S.L."/>
            <person name="Koroleva G.I."/>
            <person name="Ladner J.T."/>
            <person name="Lo C.-C."/>
            <person name="Minogue T.D."/>
            <person name="Munk C."/>
            <person name="Palacios G.F."/>
            <person name="Redden C.L."/>
            <person name="Rosenzweig C.N."/>
            <person name="Scholz M.B."/>
            <person name="Teshima H."/>
            <person name="Xu Y."/>
        </authorList>
    </citation>
    <scope>NUCLEOTIDE SEQUENCE [LARGE SCALE GENOMIC DNA]</scope>
    <source>
        <strain evidence="20 21">8244</strain>
    </source>
</reference>
<dbReference type="EMBL" id="JMQA01000030">
    <property type="protein sequence ID" value="KFN07975.1"/>
    <property type="molecule type" value="Genomic_DNA"/>
</dbReference>
<dbReference type="Pfam" id="PF02654">
    <property type="entry name" value="CobS"/>
    <property type="match status" value="1"/>
</dbReference>
<evidence type="ECO:0000256" key="9">
    <source>
        <dbReference type="ARBA" id="ARBA00022679"/>
    </source>
</evidence>
<evidence type="ECO:0000256" key="2">
    <source>
        <dbReference type="ARBA" id="ARBA00004651"/>
    </source>
</evidence>
<dbReference type="OrthoDB" id="9794626at2"/>
<dbReference type="STRING" id="44252.DJ90_3439"/>
<evidence type="ECO:0000256" key="3">
    <source>
        <dbReference type="ARBA" id="ARBA00004663"/>
    </source>
</evidence>
<keyword evidence="21" id="KW-1185">Reference proteome</keyword>
<dbReference type="InterPro" id="IPR003805">
    <property type="entry name" value="CobS"/>
</dbReference>
<feature type="transmembrane region" description="Helical" evidence="19">
    <location>
        <begin position="77"/>
        <end position="100"/>
    </location>
</feature>
<keyword evidence="11 19" id="KW-0460">Magnesium</keyword>
<dbReference type="AlphaFoldDB" id="A0A090ZCM5"/>
<evidence type="ECO:0000256" key="4">
    <source>
        <dbReference type="ARBA" id="ARBA00010561"/>
    </source>
</evidence>
<evidence type="ECO:0000256" key="17">
    <source>
        <dbReference type="ARBA" id="ARBA00048623"/>
    </source>
</evidence>
<sequence length="306" mass="32879">MSDESKNKQNEQSGPRQPILAAFQFLTRFPVRAELDFTPELLRRSVRYYPLVGAAVGLSVWAAAVLSAWLLPPLPAAVLALIVWVWVTGGLHLDGWMDTADGLLSYRPREKMLEIMKDSRVGAMGVLACVLLLMLKASLLASLLQGGVWQTGAALLTAPVWSRWFMTRAMRLWPNARQGEGLAGQFRGLGARDARGATAWAIVLTAAALLPAVLLIVLLAMLPATDALSQTAALPGTEAAHRGRIEPALAELLLYACLHPVLAWAAGTRAARWMSAKLGGLTGDTYGALNEGLEAALLLLAVLIFR</sequence>
<evidence type="ECO:0000256" key="15">
    <source>
        <dbReference type="ARBA" id="ARBA00032605"/>
    </source>
</evidence>
<feature type="transmembrane region" description="Helical" evidence="19">
    <location>
        <begin position="197"/>
        <end position="222"/>
    </location>
</feature>
<dbReference type="PANTHER" id="PTHR34148">
    <property type="entry name" value="ADENOSYLCOBINAMIDE-GDP RIBAZOLETRANSFERASE"/>
    <property type="match status" value="1"/>
</dbReference>
<evidence type="ECO:0000313" key="21">
    <source>
        <dbReference type="Proteomes" id="UP000029278"/>
    </source>
</evidence>
<feature type="transmembrane region" description="Helical" evidence="19">
    <location>
        <begin position="121"/>
        <end position="141"/>
    </location>
</feature>
<keyword evidence="10 19" id="KW-0812">Transmembrane</keyword>
<proteinExistence type="inferred from homology"/>
<evidence type="ECO:0000256" key="19">
    <source>
        <dbReference type="HAMAP-Rule" id="MF_00719"/>
    </source>
</evidence>
<comment type="caution">
    <text evidence="20">The sequence shown here is derived from an EMBL/GenBank/DDBJ whole genome shotgun (WGS) entry which is preliminary data.</text>
</comment>
<evidence type="ECO:0000256" key="14">
    <source>
        <dbReference type="ARBA" id="ARBA00025228"/>
    </source>
</evidence>
<evidence type="ECO:0000256" key="5">
    <source>
        <dbReference type="ARBA" id="ARBA00013200"/>
    </source>
</evidence>
<evidence type="ECO:0000256" key="18">
    <source>
        <dbReference type="ARBA" id="ARBA00049504"/>
    </source>
</evidence>
<dbReference type="GeneID" id="77008862"/>
<evidence type="ECO:0000256" key="8">
    <source>
        <dbReference type="ARBA" id="ARBA00022573"/>
    </source>
</evidence>
<evidence type="ECO:0000313" key="20">
    <source>
        <dbReference type="EMBL" id="KFN07975.1"/>
    </source>
</evidence>
<accession>A0A090ZCM5</accession>
<evidence type="ECO:0000256" key="11">
    <source>
        <dbReference type="ARBA" id="ARBA00022842"/>
    </source>
</evidence>
<keyword evidence="13 19" id="KW-0472">Membrane</keyword>
<comment type="similarity">
    <text evidence="4 19">Belongs to the CobS family.</text>
</comment>
<keyword evidence="12 19" id="KW-1133">Transmembrane helix</keyword>
<evidence type="ECO:0000256" key="16">
    <source>
        <dbReference type="ARBA" id="ARBA00032853"/>
    </source>
</evidence>
<organism evidence="20 21">
    <name type="scientific">Paenibacillus macerans</name>
    <name type="common">Bacillus macerans</name>
    <dbReference type="NCBI Taxonomy" id="44252"/>
    <lineage>
        <taxon>Bacteria</taxon>
        <taxon>Bacillati</taxon>
        <taxon>Bacillota</taxon>
        <taxon>Bacilli</taxon>
        <taxon>Bacillales</taxon>
        <taxon>Paenibacillaceae</taxon>
        <taxon>Paenibacillus</taxon>
    </lineage>
</organism>
<comment type="function">
    <text evidence="14 19">Joins adenosylcobinamide-GDP and alpha-ribazole to generate adenosylcobalamin (Ado-cobalamin). Also synthesizes adenosylcobalamin 5'-phosphate from adenosylcobinamide-GDP and alpha-ribazole 5'-phosphate.</text>
</comment>
<evidence type="ECO:0000256" key="10">
    <source>
        <dbReference type="ARBA" id="ARBA00022692"/>
    </source>
</evidence>
<feature type="transmembrane region" description="Helical" evidence="19">
    <location>
        <begin position="147"/>
        <end position="166"/>
    </location>
</feature>
<comment type="pathway">
    <text evidence="3 19">Cofactor biosynthesis; adenosylcobalamin biosynthesis; adenosylcobalamin from cob(II)yrinate a,c-diamide: step 7/7.</text>
</comment>